<dbReference type="AlphaFoldDB" id="A0YH38"/>
<sequence>MTEIGQAAEAAIGMNDSTRLEAWKNGEEILPFEMIFRRAFVVPRYDPVPFILKFMRTYNSGWGDLLDKWGVKAFRK</sequence>
<dbReference type="EMBL" id="AAVT01000014">
    <property type="protein sequence ID" value="EAW29806.1"/>
    <property type="molecule type" value="Genomic_DNA"/>
</dbReference>
<evidence type="ECO:0000313" key="2">
    <source>
        <dbReference type="Proteomes" id="UP000004931"/>
    </source>
</evidence>
<dbReference type="Proteomes" id="UP000004931">
    <property type="component" value="Unassembled WGS sequence"/>
</dbReference>
<comment type="caution">
    <text evidence="1">The sequence shown here is derived from an EMBL/GenBank/DDBJ whole genome shotgun (WGS) entry which is preliminary data.</text>
</comment>
<organism evidence="1 2">
    <name type="scientific">marine gamma proteobacterium HTCC2143</name>
    <dbReference type="NCBI Taxonomy" id="247633"/>
    <lineage>
        <taxon>Bacteria</taxon>
        <taxon>Pseudomonadati</taxon>
        <taxon>Pseudomonadota</taxon>
        <taxon>Gammaproteobacteria</taxon>
        <taxon>Cellvibrionales</taxon>
        <taxon>Spongiibacteraceae</taxon>
        <taxon>BD1-7 clade</taxon>
    </lineage>
</organism>
<dbReference type="STRING" id="247633.GP2143_11959"/>
<accession>A0YH38</accession>
<protein>
    <submittedName>
        <fullName evidence="1">Uncharacterized protein</fullName>
    </submittedName>
</protein>
<reference evidence="1 2" key="1">
    <citation type="journal article" date="2010" name="J. Bacteriol.">
        <title>Genome sequence of the oligotrophic marine Gammaproteobacterium HTCC2143, isolated from the Oregon Coast.</title>
        <authorList>
            <person name="Oh H.M."/>
            <person name="Kang I."/>
            <person name="Ferriera S."/>
            <person name="Giovannoni S.J."/>
            <person name="Cho J.C."/>
        </authorList>
    </citation>
    <scope>NUCLEOTIDE SEQUENCE [LARGE SCALE GENOMIC DNA]</scope>
    <source>
        <strain evidence="1 2">HTCC2143</strain>
    </source>
</reference>
<proteinExistence type="predicted"/>
<gene>
    <name evidence="1" type="ORF">GP2143_11959</name>
</gene>
<evidence type="ECO:0000313" key="1">
    <source>
        <dbReference type="EMBL" id="EAW29806.1"/>
    </source>
</evidence>
<keyword evidence="2" id="KW-1185">Reference proteome</keyword>
<name>A0YH38_9GAMM</name>